<evidence type="ECO:0000256" key="7">
    <source>
        <dbReference type="ARBA" id="ARBA00023242"/>
    </source>
</evidence>
<reference evidence="9" key="1">
    <citation type="submission" date="2015-09" db="EMBL/GenBank/DDBJ databases">
        <title>De novo assembly of Pectinophora gossypiella (Pink Bollworm) gut transcriptome.</title>
        <authorList>
            <person name="Tassone E.E."/>
        </authorList>
    </citation>
    <scope>NUCLEOTIDE SEQUENCE</scope>
</reference>
<evidence type="ECO:0000256" key="3">
    <source>
        <dbReference type="ARBA" id="ARBA00006958"/>
    </source>
</evidence>
<dbReference type="EMBL" id="GDQN01011014">
    <property type="protein sequence ID" value="JAT80040.1"/>
    <property type="molecule type" value="Transcribed_RNA"/>
</dbReference>
<dbReference type="GO" id="GO:0005634">
    <property type="term" value="C:nucleus"/>
    <property type="evidence" value="ECO:0007669"/>
    <property type="project" value="UniProtKB-SubCell"/>
</dbReference>
<evidence type="ECO:0000313" key="10">
    <source>
        <dbReference type="EMBL" id="JAT89015.1"/>
    </source>
</evidence>
<dbReference type="PANTHER" id="PTHR22930:SF85">
    <property type="entry name" value="GH03217P-RELATED"/>
    <property type="match status" value="1"/>
</dbReference>
<comment type="subcellular location">
    <subcellularLocation>
        <location evidence="2">Nucleus</location>
    </subcellularLocation>
</comment>
<evidence type="ECO:0000313" key="9">
    <source>
        <dbReference type="EMBL" id="JAT80040.1"/>
    </source>
</evidence>
<evidence type="ECO:0000259" key="8">
    <source>
        <dbReference type="Pfam" id="PF13359"/>
    </source>
</evidence>
<dbReference type="GO" id="GO:0016787">
    <property type="term" value="F:hydrolase activity"/>
    <property type="evidence" value="ECO:0007669"/>
    <property type="project" value="UniProtKB-KW"/>
</dbReference>
<keyword evidence="6" id="KW-0378">Hydrolase</keyword>
<evidence type="ECO:0000256" key="1">
    <source>
        <dbReference type="ARBA" id="ARBA00001968"/>
    </source>
</evidence>
<dbReference type="EMBL" id="GDQN01002039">
    <property type="protein sequence ID" value="JAT89015.1"/>
    <property type="molecule type" value="Transcribed_RNA"/>
</dbReference>
<dbReference type="OrthoDB" id="2430314at2759"/>
<dbReference type="GO" id="GO:0004518">
    <property type="term" value="F:nuclease activity"/>
    <property type="evidence" value="ECO:0007669"/>
    <property type="project" value="UniProtKB-KW"/>
</dbReference>
<keyword evidence="5" id="KW-0479">Metal-binding</keyword>
<dbReference type="PANTHER" id="PTHR22930">
    <property type="match status" value="1"/>
</dbReference>
<dbReference type="Pfam" id="PF13359">
    <property type="entry name" value="DDE_Tnp_4"/>
    <property type="match status" value="1"/>
</dbReference>
<dbReference type="AlphaFoldDB" id="A0A1E1VZ84"/>
<dbReference type="InterPro" id="IPR045249">
    <property type="entry name" value="HARBI1-like"/>
</dbReference>
<evidence type="ECO:0000256" key="5">
    <source>
        <dbReference type="ARBA" id="ARBA00022723"/>
    </source>
</evidence>
<keyword evidence="4" id="KW-0540">Nuclease</keyword>
<evidence type="ECO:0000256" key="2">
    <source>
        <dbReference type="ARBA" id="ARBA00004123"/>
    </source>
</evidence>
<evidence type="ECO:0000256" key="6">
    <source>
        <dbReference type="ARBA" id="ARBA00022801"/>
    </source>
</evidence>
<gene>
    <name evidence="10" type="ORF">g.15240</name>
    <name evidence="9" type="ORF">g.15244</name>
</gene>
<accession>A0A1E1VZ84</accession>
<feature type="domain" description="DDE Tnp4" evidence="8">
    <location>
        <begin position="157"/>
        <end position="308"/>
    </location>
</feature>
<comment type="similarity">
    <text evidence="3">Belongs to the HARBI1 family.</text>
</comment>
<sequence>MSDSDLYSDFEEFMDYVYDNPYDYPARKYIRDAQNPLECYDEEQFQKRFRFRKDTVVHMILPLIGLQSNVTNKGLPLPPILQLLIALRFYATGNFQIVCGDLHKISQPVVSKIVAKLSKILAMKVVEFIKFPGAHERANVKRAFYQRAQFPGVIGCIDCTHVPIKNPSRENGELFRNRKGEFSINVQLICGPQMLIYDIVARWPGSAHDSRIFSNSRCSMRFEEGDLVGAGILLGDSGYAQSSYTYTPVLNPQTPDQERYNRSHISTRNIIERLNGVLKRRFACLSRKLQNKIKNVPNIIVACAVLHNISVNTNQEMPEPLRSRIDPPTPVPDNERGSIIRASFIARHFS</sequence>
<dbReference type="InterPro" id="IPR027806">
    <property type="entry name" value="HARBI1_dom"/>
</dbReference>
<comment type="cofactor">
    <cofactor evidence="1">
        <name>a divalent metal cation</name>
        <dbReference type="ChEBI" id="CHEBI:60240"/>
    </cofactor>
</comment>
<dbReference type="GO" id="GO:0046872">
    <property type="term" value="F:metal ion binding"/>
    <property type="evidence" value="ECO:0007669"/>
    <property type="project" value="UniProtKB-KW"/>
</dbReference>
<name>A0A1E1VZ84_PECGO</name>
<protein>
    <recommendedName>
        <fullName evidence="8">DDE Tnp4 domain-containing protein</fullName>
    </recommendedName>
</protein>
<evidence type="ECO:0000256" key="4">
    <source>
        <dbReference type="ARBA" id="ARBA00022722"/>
    </source>
</evidence>
<proteinExistence type="inferred from homology"/>
<keyword evidence="7" id="KW-0539">Nucleus</keyword>
<organism evidence="9">
    <name type="scientific">Pectinophora gossypiella</name>
    <name type="common">Cotton pink bollworm</name>
    <name type="synonym">Depressaria gossypiella</name>
    <dbReference type="NCBI Taxonomy" id="13191"/>
    <lineage>
        <taxon>Eukaryota</taxon>
        <taxon>Metazoa</taxon>
        <taxon>Ecdysozoa</taxon>
        <taxon>Arthropoda</taxon>
        <taxon>Hexapoda</taxon>
        <taxon>Insecta</taxon>
        <taxon>Pterygota</taxon>
        <taxon>Neoptera</taxon>
        <taxon>Endopterygota</taxon>
        <taxon>Lepidoptera</taxon>
        <taxon>Glossata</taxon>
        <taxon>Ditrysia</taxon>
        <taxon>Gelechioidea</taxon>
        <taxon>Gelechiidae</taxon>
        <taxon>Apatetrinae</taxon>
        <taxon>Pectinophora</taxon>
    </lineage>
</organism>